<dbReference type="Proteomes" id="UP000308444">
    <property type="component" value="Unassembled WGS sequence"/>
</dbReference>
<organism evidence="2 3">
    <name type="scientific">Bacillus cereus</name>
    <dbReference type="NCBI Taxonomy" id="1396"/>
    <lineage>
        <taxon>Bacteria</taxon>
        <taxon>Bacillati</taxon>
        <taxon>Bacillota</taxon>
        <taxon>Bacilli</taxon>
        <taxon>Bacillales</taxon>
        <taxon>Bacillaceae</taxon>
        <taxon>Bacillus</taxon>
        <taxon>Bacillus cereus group</taxon>
    </lineage>
</organism>
<feature type="transmembrane region" description="Helical" evidence="1">
    <location>
        <begin position="91"/>
        <end position="109"/>
    </location>
</feature>
<proteinExistence type="predicted"/>
<keyword evidence="1" id="KW-0472">Membrane</keyword>
<feature type="transmembrane region" description="Helical" evidence="1">
    <location>
        <begin position="7"/>
        <end position="29"/>
    </location>
</feature>
<feature type="non-terminal residue" evidence="2">
    <location>
        <position position="1"/>
    </location>
</feature>
<sequence>KNKKNISFPALILIIMGLGASILSALLLPKNIYEYVTTAAGLMLLYTWSLILLSFWRLMNPKGWMQIKSIIGLIMIALAVSGTLLQKTTRFGFLVSLLFLGIVIIVTLIV</sequence>
<feature type="transmembrane region" description="Helical" evidence="1">
    <location>
        <begin position="67"/>
        <end position="85"/>
    </location>
</feature>
<reference evidence="2 3" key="1">
    <citation type="journal article" date="2019" name="Environ. Microbiol.">
        <title>An active ?-lactamase is a part of an orchestrated cell wall stress resistance network of Bacillus subtilis and related rhizosphere species.</title>
        <authorList>
            <person name="Bucher T."/>
            <person name="Keren-Paz A."/>
            <person name="Hausser J."/>
            <person name="Olender T."/>
            <person name="Cytryn E."/>
            <person name="Kolodkin-Gal I."/>
        </authorList>
    </citation>
    <scope>NUCLEOTIDE SEQUENCE [LARGE SCALE GENOMIC DNA]</scope>
    <source>
        <strain evidence="2 3">I32</strain>
    </source>
</reference>
<dbReference type="AlphaFoldDB" id="A0A9X9A2W5"/>
<keyword evidence="1" id="KW-0812">Transmembrane</keyword>
<evidence type="ECO:0000256" key="1">
    <source>
        <dbReference type="SAM" id="Phobius"/>
    </source>
</evidence>
<protein>
    <submittedName>
        <fullName evidence="2">Amino acid permease</fullName>
    </submittedName>
</protein>
<dbReference type="EMBL" id="SZOH01003288">
    <property type="protein sequence ID" value="TKI91032.1"/>
    <property type="molecule type" value="Genomic_DNA"/>
</dbReference>
<accession>A0A9X9A2W5</accession>
<name>A0A9X9A2W5_BACCE</name>
<gene>
    <name evidence="2" type="ORF">FC695_33445</name>
</gene>
<comment type="caution">
    <text evidence="2">The sequence shown here is derived from an EMBL/GenBank/DDBJ whole genome shotgun (WGS) entry which is preliminary data.</text>
</comment>
<keyword evidence="1" id="KW-1133">Transmembrane helix</keyword>
<evidence type="ECO:0000313" key="2">
    <source>
        <dbReference type="EMBL" id="TKI91032.1"/>
    </source>
</evidence>
<evidence type="ECO:0000313" key="3">
    <source>
        <dbReference type="Proteomes" id="UP000308444"/>
    </source>
</evidence>
<feature type="transmembrane region" description="Helical" evidence="1">
    <location>
        <begin position="35"/>
        <end position="55"/>
    </location>
</feature>
<feature type="non-terminal residue" evidence="2">
    <location>
        <position position="110"/>
    </location>
</feature>